<evidence type="ECO:0000313" key="13">
    <source>
        <dbReference type="EMBL" id="KAL0632504.1"/>
    </source>
</evidence>
<gene>
    <name evidence="13" type="primary">APN2</name>
    <name evidence="13" type="ORF">Q9L58_008611</name>
</gene>
<evidence type="ECO:0000256" key="1">
    <source>
        <dbReference type="ARBA" id="ARBA00001946"/>
    </source>
</evidence>
<dbReference type="InterPro" id="IPR005135">
    <property type="entry name" value="Endo/exonuclease/phosphatase"/>
</dbReference>
<evidence type="ECO:0000259" key="12">
    <source>
        <dbReference type="PROSITE" id="PS51999"/>
    </source>
</evidence>
<evidence type="ECO:0000256" key="4">
    <source>
        <dbReference type="ARBA" id="ARBA00022723"/>
    </source>
</evidence>
<feature type="domain" description="GRF-type" evidence="12">
    <location>
        <begin position="511"/>
        <end position="544"/>
    </location>
</feature>
<dbReference type="PANTHER" id="PTHR22748:SF4">
    <property type="entry name" value="DNA-(APURINIC OR APYRIMIDINIC SITE) ENDONUCLEASE 2"/>
    <property type="match status" value="1"/>
</dbReference>
<evidence type="ECO:0000256" key="5">
    <source>
        <dbReference type="ARBA" id="ARBA00022771"/>
    </source>
</evidence>
<organism evidence="13 14">
    <name type="scientific">Discina gigas</name>
    <dbReference type="NCBI Taxonomy" id="1032678"/>
    <lineage>
        <taxon>Eukaryota</taxon>
        <taxon>Fungi</taxon>
        <taxon>Dikarya</taxon>
        <taxon>Ascomycota</taxon>
        <taxon>Pezizomycotina</taxon>
        <taxon>Pezizomycetes</taxon>
        <taxon>Pezizales</taxon>
        <taxon>Discinaceae</taxon>
        <taxon>Discina</taxon>
    </lineage>
</organism>
<dbReference type="InterPro" id="IPR004808">
    <property type="entry name" value="AP_endonuc_1"/>
</dbReference>
<keyword evidence="13" id="KW-0456">Lyase</keyword>
<dbReference type="PROSITE" id="PS51435">
    <property type="entry name" value="AP_NUCLEASE_F1_4"/>
    <property type="match status" value="1"/>
</dbReference>
<evidence type="ECO:0000256" key="6">
    <source>
        <dbReference type="ARBA" id="ARBA00022801"/>
    </source>
</evidence>
<keyword evidence="5 10" id="KW-0863">Zinc-finger</keyword>
<feature type="region of interest" description="Disordered" evidence="11">
    <location>
        <begin position="332"/>
        <end position="426"/>
    </location>
</feature>
<dbReference type="EMBL" id="JBBBZM010000165">
    <property type="protein sequence ID" value="KAL0632504.1"/>
    <property type="molecule type" value="Genomic_DNA"/>
</dbReference>
<keyword evidence="4" id="KW-0479">Metal-binding</keyword>
<accession>A0ABR3G970</accession>
<reference evidence="13 14" key="1">
    <citation type="submission" date="2024-02" db="EMBL/GenBank/DDBJ databases">
        <title>Discinaceae phylogenomics.</title>
        <authorList>
            <person name="Dirks A.C."/>
            <person name="James T.Y."/>
        </authorList>
    </citation>
    <scope>NUCLEOTIDE SEQUENCE [LARGE SCALE GENOMIC DNA]</scope>
    <source>
        <strain evidence="13 14">ACD0624</strain>
    </source>
</reference>
<evidence type="ECO:0000256" key="2">
    <source>
        <dbReference type="ARBA" id="ARBA00007092"/>
    </source>
</evidence>
<dbReference type="PANTHER" id="PTHR22748">
    <property type="entry name" value="AP ENDONUCLEASE"/>
    <property type="match status" value="1"/>
</dbReference>
<keyword evidence="13" id="KW-0255">Endonuclease</keyword>
<evidence type="ECO:0000256" key="8">
    <source>
        <dbReference type="ARBA" id="ARBA00022842"/>
    </source>
</evidence>
<comment type="cofactor">
    <cofactor evidence="1">
        <name>Mg(2+)</name>
        <dbReference type="ChEBI" id="CHEBI:18420"/>
    </cofactor>
</comment>
<evidence type="ECO:0000256" key="10">
    <source>
        <dbReference type="PROSITE-ProRule" id="PRU01343"/>
    </source>
</evidence>
<protein>
    <recommendedName>
        <fullName evidence="3">DNA-(apurinic or apyrimidinic site) endonuclease 2</fullName>
    </recommendedName>
</protein>
<keyword evidence="13" id="KW-0540">Nuclease</keyword>
<keyword evidence="6" id="KW-0378">Hydrolase</keyword>
<comment type="similarity">
    <text evidence="2">Belongs to the DNA repair enzymes AP/ExoA family.</text>
</comment>
<dbReference type="Gene3D" id="3.60.10.10">
    <property type="entry name" value="Endonuclease/exonuclease/phosphatase"/>
    <property type="match status" value="1"/>
</dbReference>
<dbReference type="InterPro" id="IPR020847">
    <property type="entry name" value="AP_endonuclease_F1_BS"/>
</dbReference>
<dbReference type="InterPro" id="IPR010666">
    <property type="entry name" value="Znf_GRF"/>
</dbReference>
<evidence type="ECO:0000313" key="14">
    <source>
        <dbReference type="Proteomes" id="UP001447188"/>
    </source>
</evidence>
<dbReference type="SUPFAM" id="SSF56219">
    <property type="entry name" value="DNase I-like"/>
    <property type="match status" value="1"/>
</dbReference>
<feature type="compositionally biased region" description="Polar residues" evidence="11">
    <location>
        <begin position="364"/>
        <end position="386"/>
    </location>
</feature>
<dbReference type="PROSITE" id="PS51999">
    <property type="entry name" value="ZF_GRF"/>
    <property type="match status" value="1"/>
</dbReference>
<name>A0ABR3G970_9PEZI</name>
<dbReference type="Pfam" id="PF03372">
    <property type="entry name" value="Exo_endo_phos"/>
    <property type="match status" value="1"/>
</dbReference>
<proteinExistence type="inferred from homology"/>
<keyword evidence="9" id="KW-0539">Nucleus</keyword>
<dbReference type="PROSITE" id="PS00726">
    <property type="entry name" value="AP_NUCLEASE_F1_1"/>
    <property type="match status" value="1"/>
</dbReference>
<dbReference type="InterPro" id="IPR036691">
    <property type="entry name" value="Endo/exonu/phosph_ase_sf"/>
</dbReference>
<feature type="compositionally biased region" description="Polar residues" evidence="11">
    <location>
        <begin position="336"/>
        <end position="356"/>
    </location>
</feature>
<sequence>MFDTLEADIVCIQELKIQKKDLKDDMEDENMVNTQSRNTGYSGVAIYTRQAKCNPIKAEEGLTGILEPPNSAGKSYLTLPISETIGGYPDLSHEEAILLDSEGRCLVLDFGAFVLIGLYCPAQTDSARDKFRIAFAAALNQRIRNLVNIQKRRVVVVGDLNIARDEIDSASAKESMVEFELNDFKDTPNRQMLHKLLKPHETGIMVDLCREFFPDRCGMPGNYGQRIDYILCSSDMKTWFKEANIQEGLMGSDHCPVYGAMNEKVIVEGCEKYILDVVNPPGLFIGGNRQSSQVVPHQNLSIRMSAEYAGRQNIRDMFLKASARSLTPSYAHAFRNGSQNPGSSTDAQDTTVTDNPTEADDLKNSSSPATVIYDSTSKTGSLSTTPRARVSLQLLEPPAKRQKKASSIKQLPDSTRRKPPPCGQQSLTAFLKKPLSSPEKFYSPPAEYPFDSQQDSIPSIPNESLQGDNEVLSQTRDAIVYHEEGSFPSVDPIVSKEKWSQLFTKPMAPRCDAHKEPCIQRITRKPGANAGRAFWMCSRLVLIL</sequence>
<keyword evidence="14" id="KW-1185">Reference proteome</keyword>
<keyword evidence="7" id="KW-0862">Zinc</keyword>
<dbReference type="Proteomes" id="UP001447188">
    <property type="component" value="Unassembled WGS sequence"/>
</dbReference>
<evidence type="ECO:0000256" key="11">
    <source>
        <dbReference type="SAM" id="MobiDB-lite"/>
    </source>
</evidence>
<comment type="caution">
    <text evidence="13">The sequence shown here is derived from an EMBL/GenBank/DDBJ whole genome shotgun (WGS) entry which is preliminary data.</text>
</comment>
<evidence type="ECO:0000256" key="7">
    <source>
        <dbReference type="ARBA" id="ARBA00022833"/>
    </source>
</evidence>
<evidence type="ECO:0000256" key="9">
    <source>
        <dbReference type="ARBA" id="ARBA00023242"/>
    </source>
</evidence>
<keyword evidence="8" id="KW-0460">Magnesium</keyword>
<dbReference type="GO" id="GO:0140078">
    <property type="term" value="F:class I DNA-(apurinic or apyrimidinic site) endonuclease activity"/>
    <property type="evidence" value="ECO:0007669"/>
    <property type="project" value="UniProtKB-EC"/>
</dbReference>
<evidence type="ECO:0000256" key="3">
    <source>
        <dbReference type="ARBA" id="ARBA00013541"/>
    </source>
</evidence>